<comment type="caution">
    <text evidence="2">The sequence shown here is derived from an EMBL/GenBank/DDBJ whole genome shotgun (WGS) entry which is preliminary data.</text>
</comment>
<dbReference type="Proteomes" id="UP001482620">
    <property type="component" value="Unassembled WGS sequence"/>
</dbReference>
<sequence>MPCLIFIQETLLETALDYFNCYGHGDVRRPPRTQEPQENHCREYRNPHREEQGKVPEEPPSSHSAKAPGSCSDKPTGPAGSRLCQSKSCHGPRDLRHITPQA</sequence>
<evidence type="ECO:0000313" key="3">
    <source>
        <dbReference type="Proteomes" id="UP001482620"/>
    </source>
</evidence>
<feature type="compositionally biased region" description="Basic and acidic residues" evidence="1">
    <location>
        <begin position="35"/>
        <end position="57"/>
    </location>
</feature>
<name>A0ABV0T1G6_9TELE</name>
<proteinExistence type="predicted"/>
<reference evidence="2 3" key="1">
    <citation type="submission" date="2021-06" db="EMBL/GenBank/DDBJ databases">
        <authorList>
            <person name="Palmer J.M."/>
        </authorList>
    </citation>
    <scope>NUCLEOTIDE SEQUENCE [LARGE SCALE GENOMIC DNA]</scope>
    <source>
        <strain evidence="3">if_2019</strain>
        <tissue evidence="2">Muscle</tissue>
    </source>
</reference>
<feature type="region of interest" description="Disordered" evidence="1">
    <location>
        <begin position="24"/>
        <end position="102"/>
    </location>
</feature>
<dbReference type="EMBL" id="JAHRIQ010015736">
    <property type="protein sequence ID" value="MEQ2226639.1"/>
    <property type="molecule type" value="Genomic_DNA"/>
</dbReference>
<protein>
    <submittedName>
        <fullName evidence="2">Uncharacterized protein</fullName>
    </submittedName>
</protein>
<keyword evidence="3" id="KW-1185">Reference proteome</keyword>
<feature type="compositionally biased region" description="Basic and acidic residues" evidence="1">
    <location>
        <begin position="91"/>
        <end position="102"/>
    </location>
</feature>
<evidence type="ECO:0000256" key="1">
    <source>
        <dbReference type="SAM" id="MobiDB-lite"/>
    </source>
</evidence>
<gene>
    <name evidence="2" type="ORF">ILYODFUR_029318</name>
</gene>
<organism evidence="2 3">
    <name type="scientific">Ilyodon furcidens</name>
    <name type="common">goldbreast splitfin</name>
    <dbReference type="NCBI Taxonomy" id="33524"/>
    <lineage>
        <taxon>Eukaryota</taxon>
        <taxon>Metazoa</taxon>
        <taxon>Chordata</taxon>
        <taxon>Craniata</taxon>
        <taxon>Vertebrata</taxon>
        <taxon>Euteleostomi</taxon>
        <taxon>Actinopterygii</taxon>
        <taxon>Neopterygii</taxon>
        <taxon>Teleostei</taxon>
        <taxon>Neoteleostei</taxon>
        <taxon>Acanthomorphata</taxon>
        <taxon>Ovalentaria</taxon>
        <taxon>Atherinomorphae</taxon>
        <taxon>Cyprinodontiformes</taxon>
        <taxon>Goodeidae</taxon>
        <taxon>Ilyodon</taxon>
    </lineage>
</organism>
<evidence type="ECO:0000313" key="2">
    <source>
        <dbReference type="EMBL" id="MEQ2226639.1"/>
    </source>
</evidence>
<accession>A0ABV0T1G6</accession>